<keyword evidence="4" id="KW-1185">Reference proteome</keyword>
<name>A0A7W2FCE8_9BURK</name>
<proteinExistence type="predicted"/>
<feature type="chain" id="PRO_5031003175" evidence="2">
    <location>
        <begin position="26"/>
        <end position="157"/>
    </location>
</feature>
<gene>
    <name evidence="3" type="ORF">H3H39_18525</name>
</gene>
<sequence>MSISKLFLACSLALASLTLATSAQAEVKKPAKHKVSKTEAAAPKTGDEDADEPSVSGSTVVDFDCELGNKVTLYKNDADDGHIALRWKKRLLRLTRVGTTTGAQRFENKLLGLVWIGIPAKSMLLDSKGGHQLANECRNAEQSKTVGLATPANDAKL</sequence>
<dbReference type="Proteomes" id="UP000573499">
    <property type="component" value="Unassembled WGS sequence"/>
</dbReference>
<accession>A0A7W2FCE8</accession>
<keyword evidence="2" id="KW-0732">Signal</keyword>
<evidence type="ECO:0000313" key="3">
    <source>
        <dbReference type="EMBL" id="MBA5689039.1"/>
    </source>
</evidence>
<evidence type="ECO:0000313" key="4">
    <source>
        <dbReference type="Proteomes" id="UP000573499"/>
    </source>
</evidence>
<dbReference type="AlphaFoldDB" id="A0A7W2FCE8"/>
<dbReference type="RefSeq" id="WP_182155240.1">
    <property type="nucleotide sequence ID" value="NZ_JACEZU010000009.1"/>
</dbReference>
<organism evidence="3 4">
    <name type="scientific">Rugamonas apoptosis</name>
    <dbReference type="NCBI Taxonomy" id="2758570"/>
    <lineage>
        <taxon>Bacteria</taxon>
        <taxon>Pseudomonadati</taxon>
        <taxon>Pseudomonadota</taxon>
        <taxon>Betaproteobacteria</taxon>
        <taxon>Burkholderiales</taxon>
        <taxon>Oxalobacteraceae</taxon>
        <taxon>Telluria group</taxon>
        <taxon>Rugamonas</taxon>
    </lineage>
</organism>
<evidence type="ECO:0000256" key="2">
    <source>
        <dbReference type="SAM" id="SignalP"/>
    </source>
</evidence>
<dbReference type="EMBL" id="JACEZU010000009">
    <property type="protein sequence ID" value="MBA5689039.1"/>
    <property type="molecule type" value="Genomic_DNA"/>
</dbReference>
<feature type="signal peptide" evidence="2">
    <location>
        <begin position="1"/>
        <end position="25"/>
    </location>
</feature>
<evidence type="ECO:0000256" key="1">
    <source>
        <dbReference type="SAM" id="MobiDB-lite"/>
    </source>
</evidence>
<reference evidence="3 4" key="1">
    <citation type="submission" date="2020-07" db="EMBL/GenBank/DDBJ databases">
        <title>Novel species isolated from subtropical streams in China.</title>
        <authorList>
            <person name="Lu H."/>
        </authorList>
    </citation>
    <scope>NUCLEOTIDE SEQUENCE [LARGE SCALE GENOMIC DNA]</scope>
    <source>
        <strain evidence="3 4">LX47W</strain>
    </source>
</reference>
<protein>
    <submittedName>
        <fullName evidence="3">Uncharacterized protein</fullName>
    </submittedName>
</protein>
<comment type="caution">
    <text evidence="3">The sequence shown here is derived from an EMBL/GenBank/DDBJ whole genome shotgun (WGS) entry which is preliminary data.</text>
</comment>
<feature type="region of interest" description="Disordered" evidence="1">
    <location>
        <begin position="28"/>
        <end position="57"/>
    </location>
</feature>